<proteinExistence type="predicted"/>
<reference evidence="2" key="1">
    <citation type="journal article" date="2023" name="G3 (Bethesda)">
        <title>Genome assembly and association tests identify interacting loci associated with vigor, precocity, and sex in interspecific pistachio rootstocks.</title>
        <authorList>
            <person name="Palmer W."/>
            <person name="Jacygrad E."/>
            <person name="Sagayaradj S."/>
            <person name="Cavanaugh K."/>
            <person name="Han R."/>
            <person name="Bertier L."/>
            <person name="Beede B."/>
            <person name="Kafkas S."/>
            <person name="Golino D."/>
            <person name="Preece J."/>
            <person name="Michelmore R."/>
        </authorList>
    </citation>
    <scope>NUCLEOTIDE SEQUENCE [LARGE SCALE GENOMIC DNA]</scope>
</reference>
<name>A0ACC0YLQ2_9ROSI</name>
<evidence type="ECO:0000313" key="1">
    <source>
        <dbReference type="EMBL" id="KAJ0038945.1"/>
    </source>
</evidence>
<accession>A0ACC0YLQ2</accession>
<comment type="caution">
    <text evidence="1">The sequence shown here is derived from an EMBL/GenBank/DDBJ whole genome shotgun (WGS) entry which is preliminary data.</text>
</comment>
<evidence type="ECO:0000313" key="2">
    <source>
        <dbReference type="Proteomes" id="UP001163603"/>
    </source>
</evidence>
<gene>
    <name evidence="1" type="ORF">Pint_22632</name>
</gene>
<dbReference type="EMBL" id="CM047741">
    <property type="protein sequence ID" value="KAJ0038945.1"/>
    <property type="molecule type" value="Genomic_DNA"/>
</dbReference>
<dbReference type="Proteomes" id="UP001163603">
    <property type="component" value="Chromosome 6"/>
</dbReference>
<keyword evidence="2" id="KW-1185">Reference proteome</keyword>
<organism evidence="1 2">
    <name type="scientific">Pistacia integerrima</name>
    <dbReference type="NCBI Taxonomy" id="434235"/>
    <lineage>
        <taxon>Eukaryota</taxon>
        <taxon>Viridiplantae</taxon>
        <taxon>Streptophyta</taxon>
        <taxon>Embryophyta</taxon>
        <taxon>Tracheophyta</taxon>
        <taxon>Spermatophyta</taxon>
        <taxon>Magnoliopsida</taxon>
        <taxon>eudicotyledons</taxon>
        <taxon>Gunneridae</taxon>
        <taxon>Pentapetalae</taxon>
        <taxon>rosids</taxon>
        <taxon>malvids</taxon>
        <taxon>Sapindales</taxon>
        <taxon>Anacardiaceae</taxon>
        <taxon>Pistacia</taxon>
    </lineage>
</organism>
<protein>
    <submittedName>
        <fullName evidence="1">Uncharacterized protein</fullName>
    </submittedName>
</protein>
<sequence>MATFIKLEDSPMFQKQLFSLEETADELKDRCQTLYKGCKKFTEALGIACNGDTTFADSLEAFGGGKDDPVSVSMGGLLSLLCLQIPLSVITDRWFLMILAF</sequence>